<evidence type="ECO:0000313" key="6">
    <source>
        <dbReference type="EMBL" id="SDG07595.1"/>
    </source>
</evidence>
<dbReference type="EMBL" id="FNAX01000014">
    <property type="protein sequence ID" value="SDG07595.1"/>
    <property type="molecule type" value="Genomic_DNA"/>
</dbReference>
<name>A0A1G7RAD3_9ACTN</name>
<dbReference type="Pfam" id="PF12802">
    <property type="entry name" value="MarR_2"/>
    <property type="match status" value="1"/>
</dbReference>
<dbReference type="InterPro" id="IPR036390">
    <property type="entry name" value="WH_DNA-bd_sf"/>
</dbReference>
<dbReference type="GO" id="GO:0003677">
    <property type="term" value="F:DNA binding"/>
    <property type="evidence" value="ECO:0007669"/>
    <property type="project" value="UniProtKB-KW"/>
</dbReference>
<proteinExistence type="predicted"/>
<organism evidence="6 7">
    <name type="scientific">Streptomyces griseoaurantiacus</name>
    <dbReference type="NCBI Taxonomy" id="68213"/>
    <lineage>
        <taxon>Bacteria</taxon>
        <taxon>Bacillati</taxon>
        <taxon>Actinomycetota</taxon>
        <taxon>Actinomycetes</taxon>
        <taxon>Kitasatosporales</taxon>
        <taxon>Streptomycetaceae</taxon>
        <taxon>Streptomyces</taxon>
        <taxon>Streptomyces aurantiacus group</taxon>
    </lineage>
</organism>
<feature type="domain" description="HTH marR-type" evidence="5">
    <location>
        <begin position="17"/>
        <end position="149"/>
    </location>
</feature>
<evidence type="ECO:0000256" key="4">
    <source>
        <dbReference type="SAM" id="MobiDB-lite"/>
    </source>
</evidence>
<protein>
    <submittedName>
        <fullName evidence="6">DNA-binding transcriptional regulator, MarR family</fullName>
    </submittedName>
</protein>
<evidence type="ECO:0000259" key="5">
    <source>
        <dbReference type="PROSITE" id="PS50995"/>
    </source>
</evidence>
<feature type="region of interest" description="Disordered" evidence="4">
    <location>
        <begin position="152"/>
        <end position="183"/>
    </location>
</feature>
<dbReference type="PROSITE" id="PS50995">
    <property type="entry name" value="HTH_MARR_2"/>
    <property type="match status" value="1"/>
</dbReference>
<keyword evidence="1" id="KW-0805">Transcription regulation</keyword>
<gene>
    <name evidence="6" type="ORF">SAMN05216260_11448</name>
</gene>
<evidence type="ECO:0000313" key="7">
    <source>
        <dbReference type="Proteomes" id="UP000198614"/>
    </source>
</evidence>
<dbReference type="SMART" id="SM00347">
    <property type="entry name" value="HTH_MARR"/>
    <property type="match status" value="1"/>
</dbReference>
<dbReference type="PANTHER" id="PTHR42756:SF1">
    <property type="entry name" value="TRANSCRIPTIONAL REPRESSOR OF EMRAB OPERON"/>
    <property type="match status" value="1"/>
</dbReference>
<dbReference type="InterPro" id="IPR011991">
    <property type="entry name" value="ArsR-like_HTH"/>
</dbReference>
<accession>A0A1G7RAD3</accession>
<dbReference type="AlphaFoldDB" id="A0A1G7RAD3"/>
<dbReference type="PRINTS" id="PR00598">
    <property type="entry name" value="HTHMARR"/>
</dbReference>
<evidence type="ECO:0000256" key="2">
    <source>
        <dbReference type="ARBA" id="ARBA00023125"/>
    </source>
</evidence>
<feature type="compositionally biased region" description="Low complexity" evidence="4">
    <location>
        <begin position="153"/>
        <end position="183"/>
    </location>
</feature>
<sequence>MTDPAPADRECPGAAREGRLSFTIFELARAHRGRAAAMLREMRLHPGQELLLMQLFDRDGQTQTELLECVGLDHSTVSKSVSRMQEAGLVIRRPSPHDRRAMTVHLTEEGRALEAPITAMWRTLEESSVKLLTAEEIETFITLARKIEASVEGSAAASPATSAARSAASPAASAARSAASSGS</sequence>
<evidence type="ECO:0000256" key="3">
    <source>
        <dbReference type="ARBA" id="ARBA00023163"/>
    </source>
</evidence>
<evidence type="ECO:0000256" key="1">
    <source>
        <dbReference type="ARBA" id="ARBA00023015"/>
    </source>
</evidence>
<dbReference type="InterPro" id="IPR000835">
    <property type="entry name" value="HTH_MarR-typ"/>
</dbReference>
<dbReference type="Proteomes" id="UP000198614">
    <property type="component" value="Unassembled WGS sequence"/>
</dbReference>
<keyword evidence="3" id="KW-0804">Transcription</keyword>
<dbReference type="Gene3D" id="1.10.10.10">
    <property type="entry name" value="Winged helix-like DNA-binding domain superfamily/Winged helix DNA-binding domain"/>
    <property type="match status" value="1"/>
</dbReference>
<reference evidence="6 7" key="1">
    <citation type="submission" date="2016-10" db="EMBL/GenBank/DDBJ databases">
        <authorList>
            <person name="de Groot N.N."/>
        </authorList>
    </citation>
    <scope>NUCLEOTIDE SEQUENCE [LARGE SCALE GENOMIC DNA]</scope>
    <source>
        <strain evidence="6 7">CGMCC 4.1859</strain>
    </source>
</reference>
<dbReference type="GO" id="GO:0003700">
    <property type="term" value="F:DNA-binding transcription factor activity"/>
    <property type="evidence" value="ECO:0007669"/>
    <property type="project" value="InterPro"/>
</dbReference>
<dbReference type="SUPFAM" id="SSF46785">
    <property type="entry name" value="Winged helix' DNA-binding domain"/>
    <property type="match status" value="1"/>
</dbReference>
<dbReference type="OrthoDB" id="3176111at2"/>
<keyword evidence="2 6" id="KW-0238">DNA-binding</keyword>
<dbReference type="CDD" id="cd00090">
    <property type="entry name" value="HTH_ARSR"/>
    <property type="match status" value="1"/>
</dbReference>
<dbReference type="InterPro" id="IPR036388">
    <property type="entry name" value="WH-like_DNA-bd_sf"/>
</dbReference>
<dbReference type="PANTHER" id="PTHR42756">
    <property type="entry name" value="TRANSCRIPTIONAL REGULATOR, MARR"/>
    <property type="match status" value="1"/>
</dbReference>